<feature type="domain" description="HTH luxR-type" evidence="6">
    <location>
        <begin position="152"/>
        <end position="217"/>
    </location>
</feature>
<dbReference type="CDD" id="cd06170">
    <property type="entry name" value="LuxR_C_like"/>
    <property type="match status" value="1"/>
</dbReference>
<accession>A0A841DIN2</accession>
<dbReference type="Pfam" id="PF00196">
    <property type="entry name" value="GerE"/>
    <property type="match status" value="1"/>
</dbReference>
<dbReference type="InterPro" id="IPR000792">
    <property type="entry name" value="Tscrpt_reg_LuxR_C"/>
</dbReference>
<dbReference type="Proteomes" id="UP000558997">
    <property type="component" value="Unassembled WGS sequence"/>
</dbReference>
<sequence length="237" mass="24982">MTEPDGVTILLVDDHRVFAEALAALLAAEPGIRRVSTAATLGAARTLIGSDPPDLVLVDLALAGESGYDLLTELAATPDAPAAIVLSGSAEPRLIVHALEAGARGWLTKTTRLSALVAALWQVMDGHLYLAPATLQPVLGHLLNELHHQRAAAGFVDQLTPRELDVLRCLVSGMNRAEVAEHLFVSTNTVRTHIQSLLRRTEQHSALALVAYARSHGVTGIDQTEASVIAPAPDSSA</sequence>
<dbReference type="Gene3D" id="3.40.50.2300">
    <property type="match status" value="1"/>
</dbReference>
<dbReference type="CDD" id="cd17535">
    <property type="entry name" value="REC_NarL-like"/>
    <property type="match status" value="1"/>
</dbReference>
<dbReference type="Pfam" id="PF00072">
    <property type="entry name" value="Response_reg"/>
    <property type="match status" value="1"/>
</dbReference>
<evidence type="ECO:0000256" key="2">
    <source>
        <dbReference type="ARBA" id="ARBA00023015"/>
    </source>
</evidence>
<dbReference type="PROSITE" id="PS50110">
    <property type="entry name" value="RESPONSE_REGULATORY"/>
    <property type="match status" value="1"/>
</dbReference>
<protein>
    <submittedName>
        <fullName evidence="8">Two-component system nitrate/nitrite response regulator NarL</fullName>
    </submittedName>
</protein>
<dbReference type="PRINTS" id="PR00038">
    <property type="entry name" value="HTHLUXR"/>
</dbReference>
<dbReference type="SMART" id="SM00421">
    <property type="entry name" value="HTH_LUXR"/>
    <property type="match status" value="1"/>
</dbReference>
<dbReference type="PANTHER" id="PTHR44688:SF16">
    <property type="entry name" value="DNA-BINDING TRANSCRIPTIONAL ACTIVATOR DEVR_DOSR"/>
    <property type="match status" value="1"/>
</dbReference>
<keyword evidence="3" id="KW-0238">DNA-binding</keyword>
<feature type="domain" description="Response regulatory" evidence="7">
    <location>
        <begin position="8"/>
        <end position="124"/>
    </location>
</feature>
<dbReference type="GO" id="GO:0006355">
    <property type="term" value="P:regulation of DNA-templated transcription"/>
    <property type="evidence" value="ECO:0007669"/>
    <property type="project" value="InterPro"/>
</dbReference>
<dbReference type="InterPro" id="IPR001789">
    <property type="entry name" value="Sig_transdc_resp-reg_receiver"/>
</dbReference>
<dbReference type="InterPro" id="IPR011006">
    <property type="entry name" value="CheY-like_superfamily"/>
</dbReference>
<name>A0A841DIN2_9ACTN</name>
<dbReference type="GO" id="GO:0000160">
    <property type="term" value="P:phosphorelay signal transduction system"/>
    <property type="evidence" value="ECO:0007669"/>
    <property type="project" value="InterPro"/>
</dbReference>
<keyword evidence="9" id="KW-1185">Reference proteome</keyword>
<keyword evidence="4" id="KW-0804">Transcription</keyword>
<proteinExistence type="predicted"/>
<dbReference type="EMBL" id="JACHNF010000001">
    <property type="protein sequence ID" value="MBB5978362.1"/>
    <property type="molecule type" value="Genomic_DNA"/>
</dbReference>
<dbReference type="PANTHER" id="PTHR44688">
    <property type="entry name" value="DNA-BINDING TRANSCRIPTIONAL ACTIVATOR DEVR_DOSR"/>
    <property type="match status" value="1"/>
</dbReference>
<dbReference type="AlphaFoldDB" id="A0A841DIN2"/>
<evidence type="ECO:0000256" key="1">
    <source>
        <dbReference type="ARBA" id="ARBA00022553"/>
    </source>
</evidence>
<dbReference type="InterPro" id="IPR016032">
    <property type="entry name" value="Sig_transdc_resp-reg_C-effctor"/>
</dbReference>
<dbReference type="InterPro" id="IPR058245">
    <property type="entry name" value="NreC/VraR/RcsB-like_REC"/>
</dbReference>
<dbReference type="RefSeq" id="WP_184832714.1">
    <property type="nucleotide sequence ID" value="NZ_BAAAVN010000004.1"/>
</dbReference>
<gene>
    <name evidence="8" type="ORF">HDA44_001703</name>
</gene>
<dbReference type="GO" id="GO:0003677">
    <property type="term" value="F:DNA binding"/>
    <property type="evidence" value="ECO:0007669"/>
    <property type="project" value="UniProtKB-KW"/>
</dbReference>
<keyword evidence="2" id="KW-0805">Transcription regulation</keyword>
<evidence type="ECO:0000313" key="9">
    <source>
        <dbReference type="Proteomes" id="UP000558997"/>
    </source>
</evidence>
<dbReference type="SMART" id="SM00448">
    <property type="entry name" value="REC"/>
    <property type="match status" value="1"/>
</dbReference>
<comment type="caution">
    <text evidence="8">The sequence shown here is derived from an EMBL/GenBank/DDBJ whole genome shotgun (WGS) entry which is preliminary data.</text>
</comment>
<organism evidence="8 9">
    <name type="scientific">Kribbella solani</name>
    <dbReference type="NCBI Taxonomy" id="236067"/>
    <lineage>
        <taxon>Bacteria</taxon>
        <taxon>Bacillati</taxon>
        <taxon>Actinomycetota</taxon>
        <taxon>Actinomycetes</taxon>
        <taxon>Propionibacteriales</taxon>
        <taxon>Kribbellaceae</taxon>
        <taxon>Kribbella</taxon>
    </lineage>
</organism>
<evidence type="ECO:0000313" key="8">
    <source>
        <dbReference type="EMBL" id="MBB5978362.1"/>
    </source>
</evidence>
<dbReference type="PROSITE" id="PS50043">
    <property type="entry name" value="HTH_LUXR_2"/>
    <property type="match status" value="1"/>
</dbReference>
<evidence type="ECO:0000256" key="3">
    <source>
        <dbReference type="ARBA" id="ARBA00023125"/>
    </source>
</evidence>
<dbReference type="SUPFAM" id="SSF52172">
    <property type="entry name" value="CheY-like"/>
    <property type="match status" value="1"/>
</dbReference>
<keyword evidence="1 5" id="KW-0597">Phosphoprotein</keyword>
<evidence type="ECO:0000256" key="4">
    <source>
        <dbReference type="ARBA" id="ARBA00023163"/>
    </source>
</evidence>
<reference evidence="8 9" key="1">
    <citation type="submission" date="2020-08" db="EMBL/GenBank/DDBJ databases">
        <title>Sequencing the genomes of 1000 actinobacteria strains.</title>
        <authorList>
            <person name="Klenk H.-P."/>
        </authorList>
    </citation>
    <scope>NUCLEOTIDE SEQUENCE [LARGE SCALE GENOMIC DNA]</scope>
    <source>
        <strain evidence="8 9">DSM 17294</strain>
    </source>
</reference>
<evidence type="ECO:0000259" key="6">
    <source>
        <dbReference type="PROSITE" id="PS50043"/>
    </source>
</evidence>
<feature type="modified residue" description="4-aspartylphosphate" evidence="5">
    <location>
        <position position="59"/>
    </location>
</feature>
<evidence type="ECO:0000259" key="7">
    <source>
        <dbReference type="PROSITE" id="PS50110"/>
    </source>
</evidence>
<dbReference type="SUPFAM" id="SSF46894">
    <property type="entry name" value="C-terminal effector domain of the bipartite response regulators"/>
    <property type="match status" value="1"/>
</dbReference>
<evidence type="ECO:0000256" key="5">
    <source>
        <dbReference type="PROSITE-ProRule" id="PRU00169"/>
    </source>
</evidence>